<feature type="compositionally biased region" description="Acidic residues" evidence="1">
    <location>
        <begin position="387"/>
        <end position="400"/>
    </location>
</feature>
<dbReference type="AlphaFoldDB" id="A0A9N8HQL4"/>
<dbReference type="SUPFAM" id="SSF57997">
    <property type="entry name" value="Tropomyosin"/>
    <property type="match status" value="1"/>
</dbReference>
<feature type="compositionally biased region" description="Low complexity" evidence="1">
    <location>
        <begin position="596"/>
        <end position="606"/>
    </location>
</feature>
<feature type="compositionally biased region" description="Polar residues" evidence="1">
    <location>
        <begin position="447"/>
        <end position="456"/>
    </location>
</feature>
<proteinExistence type="predicted"/>
<feature type="region of interest" description="Disordered" evidence="1">
    <location>
        <begin position="625"/>
        <end position="717"/>
    </location>
</feature>
<feature type="region of interest" description="Disordered" evidence="1">
    <location>
        <begin position="442"/>
        <end position="475"/>
    </location>
</feature>
<evidence type="ECO:0000256" key="1">
    <source>
        <dbReference type="SAM" id="MobiDB-lite"/>
    </source>
</evidence>
<protein>
    <submittedName>
        <fullName evidence="2">Uncharacterized protein</fullName>
    </submittedName>
</protein>
<gene>
    <name evidence="2" type="ORF">SEMRO_1205_G252240.1</name>
</gene>
<evidence type="ECO:0000313" key="3">
    <source>
        <dbReference type="Proteomes" id="UP001153069"/>
    </source>
</evidence>
<organism evidence="2 3">
    <name type="scientific">Seminavis robusta</name>
    <dbReference type="NCBI Taxonomy" id="568900"/>
    <lineage>
        <taxon>Eukaryota</taxon>
        <taxon>Sar</taxon>
        <taxon>Stramenopiles</taxon>
        <taxon>Ochrophyta</taxon>
        <taxon>Bacillariophyta</taxon>
        <taxon>Bacillariophyceae</taxon>
        <taxon>Bacillariophycidae</taxon>
        <taxon>Naviculales</taxon>
        <taxon>Naviculaceae</taxon>
        <taxon>Seminavis</taxon>
    </lineage>
</organism>
<feature type="compositionally biased region" description="Polar residues" evidence="1">
    <location>
        <begin position="1"/>
        <end position="11"/>
    </location>
</feature>
<feature type="region of interest" description="Disordered" evidence="1">
    <location>
        <begin position="580"/>
        <end position="612"/>
    </location>
</feature>
<feature type="region of interest" description="Disordered" evidence="1">
    <location>
        <begin position="1"/>
        <end position="21"/>
    </location>
</feature>
<reference evidence="2" key="1">
    <citation type="submission" date="2020-06" db="EMBL/GenBank/DDBJ databases">
        <authorList>
            <consortium name="Plant Systems Biology data submission"/>
        </authorList>
    </citation>
    <scope>NUCLEOTIDE SEQUENCE</scope>
    <source>
        <strain evidence="2">D6</strain>
    </source>
</reference>
<keyword evidence="3" id="KW-1185">Reference proteome</keyword>
<sequence length="748" mass="82222">MATLGGSTRSNGPHVAALPPAEANANSDGVIKDSFDKKMRLLPFCMCEQALTFTGPSDALGVEWANSKSALAVGTMKFLARTVHSGVIEDRAHNQCADHYVTTFFMYAFLMKLPHLITPNIKVIGVTGIRSINALVSLCTQFEETENNELHWERKEVGPEKFEPVGFKSKEPSRNALVGECIADAMEYFEALCHGDTAKVNELKPKLISLLQNISNICNDLNPKPMVPAKVKKQDTNPIAHKGALTIDILHWEGETNGRKLWIPEIPLRQTVLAEQRVDAWRDQRGDTQLALFCLSFPGKPLHTFLCRFMCASLNSVEEVERKAEEIMAAVDATTRKRFINFVKKATHCLGSTPQSFLGNGNNNEDQAESIRIFLESAAGPPQVVDLTEDTPADPSDEAMPDAAETARNEALSQPEAGAPEDDLKAKLQAMKNERNEALSRLGKAQQELQTASASQDDLKSKLQSTEHERNEARSQLALARQQLKEYRSLQEELTRSKDREKSLMAQVDAVVRALDTGERSLDTCERALNTGEKALRDSQEQLRDSQEAKDRLKAELSNSKKENECLAQHLMKMTKINKMRAAKEADTRQDESTEMEAQATTTQEMSTAAAPGVGTCTVQQSVATVPKEGVGQKMKRDATKDHSKSQEDGKDNNPQHPKKQRRESSVTLGEASGPSPSTNRGTTFIGAVRVKCESVPASSPGDDPEVLNTASPGTNRDTSFIRAVRVKCESPVDDPEVMNTAVVEKEG</sequence>
<feature type="region of interest" description="Disordered" evidence="1">
    <location>
        <begin position="381"/>
        <end position="420"/>
    </location>
</feature>
<name>A0A9N8HQL4_9STRA</name>
<feature type="compositionally biased region" description="Basic and acidic residues" evidence="1">
    <location>
        <begin position="457"/>
        <end position="473"/>
    </location>
</feature>
<comment type="caution">
    <text evidence="2">The sequence shown here is derived from an EMBL/GenBank/DDBJ whole genome shotgun (WGS) entry which is preliminary data.</text>
</comment>
<dbReference type="Proteomes" id="UP001153069">
    <property type="component" value="Unassembled WGS sequence"/>
</dbReference>
<accession>A0A9N8HQL4</accession>
<feature type="compositionally biased region" description="Basic and acidic residues" evidence="1">
    <location>
        <begin position="582"/>
        <end position="592"/>
    </location>
</feature>
<dbReference type="EMBL" id="CAICTM010001203">
    <property type="protein sequence ID" value="CAB9521532.1"/>
    <property type="molecule type" value="Genomic_DNA"/>
</dbReference>
<evidence type="ECO:0000313" key="2">
    <source>
        <dbReference type="EMBL" id="CAB9521532.1"/>
    </source>
</evidence>
<feature type="region of interest" description="Disordered" evidence="1">
    <location>
        <begin position="537"/>
        <end position="561"/>
    </location>
</feature>
<dbReference type="Gene3D" id="1.10.287.1490">
    <property type="match status" value="1"/>
</dbReference>
<feature type="compositionally biased region" description="Basic and acidic residues" evidence="1">
    <location>
        <begin position="635"/>
        <end position="654"/>
    </location>
</feature>